<evidence type="ECO:0000313" key="2">
    <source>
        <dbReference type="EMBL" id="MCW7553781.1"/>
    </source>
</evidence>
<evidence type="ECO:0008006" key="4">
    <source>
        <dbReference type="Google" id="ProtNLM"/>
    </source>
</evidence>
<evidence type="ECO:0000313" key="3">
    <source>
        <dbReference type="Proteomes" id="UP001209854"/>
    </source>
</evidence>
<reference evidence="1 3" key="1">
    <citation type="submission" date="2022-10" db="EMBL/GenBank/DDBJ databases">
        <title>High-quality genome sequences of two octocoral-associated bacteria, Endozoicomonas euniceicola EF212 and Endozoicomonas gorgoniicola PS125.</title>
        <authorList>
            <person name="Chiou Y.-J."/>
            <person name="Chen Y.-H."/>
        </authorList>
    </citation>
    <scope>NUCLEOTIDE SEQUENCE [LARGE SCALE GENOMIC DNA]</scope>
    <source>
        <strain evidence="1 3">PS125</strain>
    </source>
</reference>
<proteinExistence type="predicted"/>
<dbReference type="Proteomes" id="UP001209854">
    <property type="component" value="Unassembled WGS sequence"/>
</dbReference>
<organism evidence="1 3">
    <name type="scientific">Endozoicomonas gorgoniicola</name>
    <dbReference type="NCBI Taxonomy" id="1234144"/>
    <lineage>
        <taxon>Bacteria</taxon>
        <taxon>Pseudomonadati</taxon>
        <taxon>Pseudomonadota</taxon>
        <taxon>Gammaproteobacteria</taxon>
        <taxon>Oceanospirillales</taxon>
        <taxon>Endozoicomonadaceae</taxon>
        <taxon>Endozoicomonas</taxon>
    </lineage>
</organism>
<gene>
    <name evidence="1" type="ORF">NX722_14090</name>
    <name evidence="2" type="ORF">NX722_14315</name>
</gene>
<dbReference type="RefSeq" id="WP_262568537.1">
    <property type="nucleotide sequence ID" value="NZ_JAPFCC010000001.1"/>
</dbReference>
<keyword evidence="3" id="KW-1185">Reference proteome</keyword>
<name>A0ABT3MWI3_9GAMM</name>
<dbReference type="EMBL" id="JAPFCC010000001">
    <property type="protein sequence ID" value="MCW7553781.1"/>
    <property type="molecule type" value="Genomic_DNA"/>
</dbReference>
<sequence>MTKTGITDTEWLVRVQSWQQSGLSQSAWCQQNDISVSKFGYWKRKLETVSATKPAQHSAFVPVTPAQEPVEPSASSQLTVVLPNGVTVSGINEGNLSLVKQLVGEML</sequence>
<dbReference type="EMBL" id="JAPFCC010000001">
    <property type="protein sequence ID" value="MCW7553740.1"/>
    <property type="molecule type" value="Genomic_DNA"/>
</dbReference>
<accession>A0ABT3MWI3</accession>
<dbReference type="NCBIfam" id="NF047593">
    <property type="entry name" value="IS66_ISAeme5_TnpA"/>
    <property type="match status" value="1"/>
</dbReference>
<protein>
    <recommendedName>
        <fullName evidence="4">Transposase</fullName>
    </recommendedName>
</protein>
<evidence type="ECO:0000313" key="1">
    <source>
        <dbReference type="EMBL" id="MCW7553740.1"/>
    </source>
</evidence>
<comment type="caution">
    <text evidence="1">The sequence shown here is derived from an EMBL/GenBank/DDBJ whole genome shotgun (WGS) entry which is preliminary data.</text>
</comment>